<keyword evidence="5" id="KW-1185">Reference proteome</keyword>
<dbReference type="SUPFAM" id="SSF50723">
    <property type="entry name" value="Core binding factor beta, CBF"/>
    <property type="match status" value="1"/>
</dbReference>
<comment type="caution">
    <text evidence="4">The sequence shown here is derived from an EMBL/GenBank/DDBJ whole genome shotgun (WGS) entry which is preliminary data.</text>
</comment>
<accession>A0A8S3YE32</accession>
<evidence type="ECO:0000256" key="1">
    <source>
        <dbReference type="ARBA" id="ARBA00004123"/>
    </source>
</evidence>
<dbReference type="OrthoDB" id="10026505at2759"/>
<evidence type="ECO:0000256" key="2">
    <source>
        <dbReference type="ARBA" id="ARBA00023242"/>
    </source>
</evidence>
<protein>
    <submittedName>
        <fullName evidence="4">Uncharacterized protein</fullName>
    </submittedName>
</protein>
<dbReference type="Pfam" id="PF02312">
    <property type="entry name" value="CBF_beta"/>
    <property type="match status" value="1"/>
</dbReference>
<name>A0A8S3YE32_9EUPU</name>
<feature type="non-terminal residue" evidence="4">
    <location>
        <position position="1"/>
    </location>
</feature>
<dbReference type="PANTHER" id="PTHR10276:SF3">
    <property type="entry name" value="CORE-BINDING FACTOR SUBUNIT BETA"/>
    <property type="match status" value="1"/>
</dbReference>
<dbReference type="GO" id="GO:0043565">
    <property type="term" value="F:sequence-specific DNA binding"/>
    <property type="evidence" value="ECO:0007669"/>
    <property type="project" value="TreeGrafter"/>
</dbReference>
<reference evidence="4" key="1">
    <citation type="submission" date="2021-04" db="EMBL/GenBank/DDBJ databases">
        <authorList>
            <consortium name="Molecular Ecology Group"/>
        </authorList>
    </citation>
    <scope>NUCLEOTIDE SEQUENCE</scope>
</reference>
<comment type="subcellular location">
    <subcellularLocation>
        <location evidence="1">Nucleus</location>
    </subcellularLocation>
</comment>
<evidence type="ECO:0000313" key="5">
    <source>
        <dbReference type="Proteomes" id="UP000678393"/>
    </source>
</evidence>
<keyword evidence="2" id="KW-0539">Nucleus</keyword>
<evidence type="ECO:0000256" key="3">
    <source>
        <dbReference type="ARBA" id="ARBA00025734"/>
    </source>
</evidence>
<evidence type="ECO:0000313" key="4">
    <source>
        <dbReference type="EMBL" id="CAG5114774.1"/>
    </source>
</evidence>
<dbReference type="Gene3D" id="2.40.250.10">
    <property type="entry name" value="Core binding factor, beta subunit"/>
    <property type="match status" value="1"/>
</dbReference>
<dbReference type="InterPro" id="IPR036552">
    <property type="entry name" value="CBF_bsu_sf"/>
</dbReference>
<comment type="similarity">
    <text evidence="3">Belongs to the CBF-beta family.</text>
</comment>
<dbReference type="AlphaFoldDB" id="A0A8S3YE32"/>
<dbReference type="Proteomes" id="UP000678393">
    <property type="component" value="Unassembled WGS sequence"/>
</dbReference>
<dbReference type="GO" id="GO:0016513">
    <property type="term" value="C:core-binding factor complex"/>
    <property type="evidence" value="ECO:0007669"/>
    <property type="project" value="TreeGrafter"/>
</dbReference>
<sequence>MKQHVTFSCRPEMNERLSDSMLSLVANTLFCELKEKFTFAMPRVVPDQRATFENDELFRKLSRESEVRYTGFRDRPMEERQIRFQAETREGHADIAFVCTGTNLQLNFVRDAWSERAEDRIATPEFVNFDLEPGKVHLKSQFILNGVCVVWRGWVDLERLDGIGCLEFDEERAE</sequence>
<proteinExistence type="inferred from homology"/>
<dbReference type="GO" id="GO:0006357">
    <property type="term" value="P:regulation of transcription by RNA polymerase II"/>
    <property type="evidence" value="ECO:0007669"/>
    <property type="project" value="TreeGrafter"/>
</dbReference>
<dbReference type="FunFam" id="2.40.250.10:FF:000001">
    <property type="entry name" value="Core-binding factor subunit beta"/>
    <property type="match status" value="1"/>
</dbReference>
<dbReference type="InterPro" id="IPR003417">
    <property type="entry name" value="CBF_beta"/>
</dbReference>
<dbReference type="GO" id="GO:0003713">
    <property type="term" value="F:transcription coactivator activity"/>
    <property type="evidence" value="ECO:0007669"/>
    <property type="project" value="InterPro"/>
</dbReference>
<dbReference type="PANTHER" id="PTHR10276">
    <property type="entry name" value="CORE-BINDING FACTOR, BETA SUBUNIT"/>
    <property type="match status" value="1"/>
</dbReference>
<dbReference type="EMBL" id="CAJHNH020000036">
    <property type="protein sequence ID" value="CAG5114774.1"/>
    <property type="molecule type" value="Genomic_DNA"/>
</dbReference>
<organism evidence="4 5">
    <name type="scientific">Candidula unifasciata</name>
    <dbReference type="NCBI Taxonomy" id="100452"/>
    <lineage>
        <taxon>Eukaryota</taxon>
        <taxon>Metazoa</taxon>
        <taxon>Spiralia</taxon>
        <taxon>Lophotrochozoa</taxon>
        <taxon>Mollusca</taxon>
        <taxon>Gastropoda</taxon>
        <taxon>Heterobranchia</taxon>
        <taxon>Euthyneura</taxon>
        <taxon>Panpulmonata</taxon>
        <taxon>Eupulmonata</taxon>
        <taxon>Stylommatophora</taxon>
        <taxon>Helicina</taxon>
        <taxon>Helicoidea</taxon>
        <taxon>Geomitridae</taxon>
        <taxon>Candidula</taxon>
    </lineage>
</organism>
<gene>
    <name evidence="4" type="ORF">CUNI_LOCUS332</name>
</gene>